<comment type="caution">
    <text evidence="8">The sequence shown here is derived from an EMBL/GenBank/DDBJ whole genome shotgun (WGS) entry which is preliminary data.</text>
</comment>
<keyword evidence="3 6" id="KW-0732">Signal</keyword>
<evidence type="ECO:0000256" key="5">
    <source>
        <dbReference type="SAM" id="MobiDB-lite"/>
    </source>
</evidence>
<feature type="signal peptide" evidence="6">
    <location>
        <begin position="1"/>
        <end position="20"/>
    </location>
</feature>
<dbReference type="GO" id="GO:0005615">
    <property type="term" value="C:extracellular space"/>
    <property type="evidence" value="ECO:0007669"/>
    <property type="project" value="TreeGrafter"/>
</dbReference>
<evidence type="ECO:0000256" key="2">
    <source>
        <dbReference type="ARBA" id="ARBA00022525"/>
    </source>
</evidence>
<dbReference type="PANTHER" id="PTHR15283">
    <property type="entry name" value="GREMLIN 1"/>
    <property type="match status" value="1"/>
</dbReference>
<dbReference type="PANTHER" id="PTHR15283:SF5">
    <property type="entry name" value="NEUROBLASTOMA SUPPRESSOR OF TUMORIGENICITY 1"/>
    <property type="match status" value="1"/>
</dbReference>
<dbReference type="GO" id="GO:0009887">
    <property type="term" value="P:animal organ morphogenesis"/>
    <property type="evidence" value="ECO:0007669"/>
    <property type="project" value="TreeGrafter"/>
</dbReference>
<proteinExistence type="predicted"/>
<name>A0AAW2I7N5_9NEOP</name>
<evidence type="ECO:0000259" key="7">
    <source>
        <dbReference type="SMART" id="SM00041"/>
    </source>
</evidence>
<evidence type="ECO:0000256" key="3">
    <source>
        <dbReference type="ARBA" id="ARBA00022729"/>
    </source>
</evidence>
<dbReference type="InterPro" id="IPR029034">
    <property type="entry name" value="Cystine-knot_cytokine"/>
</dbReference>
<dbReference type="EMBL" id="JARGDH010000002">
    <property type="protein sequence ID" value="KAL0277654.1"/>
    <property type="molecule type" value="Genomic_DNA"/>
</dbReference>
<evidence type="ECO:0000313" key="8">
    <source>
        <dbReference type="EMBL" id="KAL0277653.1"/>
    </source>
</evidence>
<evidence type="ECO:0000256" key="1">
    <source>
        <dbReference type="ARBA" id="ARBA00004613"/>
    </source>
</evidence>
<organism evidence="8">
    <name type="scientific">Menopon gallinae</name>
    <name type="common">poultry shaft louse</name>
    <dbReference type="NCBI Taxonomy" id="328185"/>
    <lineage>
        <taxon>Eukaryota</taxon>
        <taxon>Metazoa</taxon>
        <taxon>Ecdysozoa</taxon>
        <taxon>Arthropoda</taxon>
        <taxon>Hexapoda</taxon>
        <taxon>Insecta</taxon>
        <taxon>Pterygota</taxon>
        <taxon>Neoptera</taxon>
        <taxon>Paraneoptera</taxon>
        <taxon>Psocodea</taxon>
        <taxon>Troctomorpha</taxon>
        <taxon>Phthiraptera</taxon>
        <taxon>Amblycera</taxon>
        <taxon>Menoponidae</taxon>
        <taxon>Menopon</taxon>
    </lineage>
</organism>
<feature type="chain" id="PRO_5044477068" description="CTCK domain-containing protein" evidence="6">
    <location>
        <begin position="21"/>
        <end position="383"/>
    </location>
</feature>
<comment type="subcellular location">
    <subcellularLocation>
        <location evidence="1">Secreted</location>
    </subcellularLocation>
</comment>
<keyword evidence="2" id="KW-0964">Secreted</keyword>
<dbReference type="InterPro" id="IPR004133">
    <property type="entry name" value="DAN_dom"/>
</dbReference>
<dbReference type="EMBL" id="JARGDH010000002">
    <property type="protein sequence ID" value="KAL0277653.1"/>
    <property type="molecule type" value="Genomic_DNA"/>
</dbReference>
<sequence>MKSIFYGLSIILCIISTCKVTGLTEHKVHNIVLYPDKHSWCKTTGIKQIVTYPGCSSIEIDNNVCVGGCFSYSIPRTMPSSPGEVITPYCDSCQPVDFEWKEVTLLCSDESDEEEEGKVEMTKKVQVITNCTCTSCEKQYEQNKNSDGHKHIGSKRSDDVPELMSLMMETHHIRRHGKDDIQESDLSEEEHALSQDTNNVRENLVEDEDEEDEKRIKNKLDKESRTLEILHLSKPGNGSRKIEDFIEISKNEHKHYEMGPHHSTIIKPDTIKIHEIVPHHRKNDDEETPSLLENQFKIHDNEEYFDQIAVESIRKEIKEQKVLSLPDIIYNTTYKSPETAKEKWADGVRILEVPHHHLQPAVEGTELSYFGKNESKDEKMDDE</sequence>
<dbReference type="AlphaFoldDB" id="A0AAW2I7N5"/>
<dbReference type="InterPro" id="IPR006207">
    <property type="entry name" value="Cys_knot_C"/>
</dbReference>
<reference evidence="8" key="1">
    <citation type="journal article" date="2024" name="Gigascience">
        <title>Chromosome-level genome of the poultry shaft louse Menopon gallinae provides insight into the host-switching and adaptive evolution of parasitic lice.</title>
        <authorList>
            <person name="Xu Y."/>
            <person name="Ma L."/>
            <person name="Liu S."/>
            <person name="Liang Y."/>
            <person name="Liu Q."/>
            <person name="He Z."/>
            <person name="Tian L."/>
            <person name="Duan Y."/>
            <person name="Cai W."/>
            <person name="Li H."/>
            <person name="Song F."/>
        </authorList>
    </citation>
    <scope>NUCLEOTIDE SEQUENCE</scope>
    <source>
        <strain evidence="8">Cailab_2023a</strain>
    </source>
</reference>
<protein>
    <recommendedName>
        <fullName evidence="7">CTCK domain-containing protein</fullName>
    </recommendedName>
</protein>
<dbReference type="GO" id="GO:0048018">
    <property type="term" value="F:receptor ligand activity"/>
    <property type="evidence" value="ECO:0007669"/>
    <property type="project" value="TreeGrafter"/>
</dbReference>
<keyword evidence="4" id="KW-1015">Disulfide bond</keyword>
<evidence type="ECO:0000256" key="4">
    <source>
        <dbReference type="ARBA" id="ARBA00023157"/>
    </source>
</evidence>
<dbReference type="Gene3D" id="2.10.90.10">
    <property type="entry name" value="Cystine-knot cytokines"/>
    <property type="match status" value="1"/>
</dbReference>
<dbReference type="SMART" id="SM00041">
    <property type="entry name" value="CT"/>
    <property type="match status" value="1"/>
</dbReference>
<gene>
    <name evidence="8" type="ORF">PYX00_004874</name>
</gene>
<feature type="region of interest" description="Disordered" evidence="5">
    <location>
        <begin position="175"/>
        <end position="216"/>
    </location>
</feature>
<accession>A0AAW2I7N5</accession>
<dbReference type="GO" id="GO:0038098">
    <property type="term" value="P:sequestering of BMP from receptor via BMP binding"/>
    <property type="evidence" value="ECO:0007669"/>
    <property type="project" value="TreeGrafter"/>
</dbReference>
<feature type="domain" description="CTCK" evidence="7">
    <location>
        <begin position="43"/>
        <end position="137"/>
    </location>
</feature>
<dbReference type="Pfam" id="PF03045">
    <property type="entry name" value="DAN"/>
    <property type="match status" value="1"/>
</dbReference>
<evidence type="ECO:0000256" key="6">
    <source>
        <dbReference type="SAM" id="SignalP"/>
    </source>
</evidence>
<dbReference type="GO" id="GO:0036122">
    <property type="term" value="F:BMP binding"/>
    <property type="evidence" value="ECO:0007669"/>
    <property type="project" value="TreeGrafter"/>
</dbReference>